<feature type="compositionally biased region" description="Low complexity" evidence="1">
    <location>
        <begin position="408"/>
        <end position="420"/>
    </location>
</feature>
<feature type="region of interest" description="Disordered" evidence="1">
    <location>
        <begin position="130"/>
        <end position="150"/>
    </location>
</feature>
<organism evidence="2 3">
    <name type="scientific">Nocardia uniformis</name>
    <dbReference type="NCBI Taxonomy" id="53432"/>
    <lineage>
        <taxon>Bacteria</taxon>
        <taxon>Bacillati</taxon>
        <taxon>Actinomycetota</taxon>
        <taxon>Actinomycetes</taxon>
        <taxon>Mycobacteriales</taxon>
        <taxon>Nocardiaceae</taxon>
        <taxon>Nocardia</taxon>
    </lineage>
</organism>
<proteinExistence type="predicted"/>
<comment type="caution">
    <text evidence="2">The sequence shown here is derived from an EMBL/GenBank/DDBJ whole genome shotgun (WGS) entry which is preliminary data.</text>
</comment>
<keyword evidence="3" id="KW-1185">Reference proteome</keyword>
<feature type="compositionally biased region" description="Low complexity" evidence="1">
    <location>
        <begin position="365"/>
        <end position="383"/>
    </location>
</feature>
<accession>A0A849BSC8</accession>
<feature type="compositionally biased region" description="Basic and acidic residues" evidence="1">
    <location>
        <begin position="827"/>
        <end position="839"/>
    </location>
</feature>
<feature type="compositionally biased region" description="Pro residues" evidence="1">
    <location>
        <begin position="812"/>
        <end position="826"/>
    </location>
</feature>
<evidence type="ECO:0000313" key="2">
    <source>
        <dbReference type="EMBL" id="NNH69483.1"/>
    </source>
</evidence>
<sequence>MTTEQHSPHWADIVGRHWPAIGPGDWNALESVARDAATTLNTGDTTQAQQGFDQTVRASGRLQSVKDRMIAQHSDPQAFADALAATADVLRSFSDVTYRTRHQILDIVDRADRNIQAENAAAAEEVAAAEEAAEDSEQDSDSDVAAEREAERARRVAAMISGARADVADVAAAAVNSITPVSLPELAAIAEYLGQPGPVAPNPPLADEDPTVIDGGDYLDPGADVAASTDPGTTSPNPYAAAPFAAFPLQPAGWGGLDSEGAGPTSDGSDTREDTGTHGPGGGRVPGGFTSVPGQFAGGDTGAGGSSVGIRHPMATGPASSTDPAESSDTESEGDSGTAEDDIGAADHNSGSGDENAGTAGNDKSTAGTAGNDTGTASGGTDSPQGQDNELALGKQPGEQFPCDTADSSGVPPVGVMAPVVAPPPPVPATSAPPTTPAPNSTPKIAAGPGATPKPAPGANPLGNTTASGPPQRSDARTDQPIPAHTSDRPNAEDVVGAAMSAAAAPTFIVGDRVDGDLVLAQTLLGGILAAVGPDVLGLDWAVATLRGPGGLSAFVTSNEGRGWLPTGLFLPREVSLPWVWTEADRVGAAWEGVADPARVLVEFGTAWGARSGGHLSALASSTVLGDDLRTPLREVPMAASVPPSDRWDLRTPAPGLTDRLGTVGSPDLLARANRVPTEVFARCTELAWDAHTRVGATTTPCTEASLARETRQHVLTLLRGGDPVPAELWGELRDADDLLVAAMLSRRITAGRIELGGLKIDRESAVLRAIVFERRCDELLLLLADAIATTAAPRQLLRDALYAHAQIAAHPHPPSQPTPADPSTPDPRRTTISDLPQR</sequence>
<dbReference type="EMBL" id="JABELX010000003">
    <property type="protein sequence ID" value="NNH69483.1"/>
    <property type="molecule type" value="Genomic_DNA"/>
</dbReference>
<feature type="compositionally biased region" description="Acidic residues" evidence="1">
    <location>
        <begin position="130"/>
        <end position="144"/>
    </location>
</feature>
<feature type="region of interest" description="Disordered" evidence="1">
    <location>
        <begin position="251"/>
        <end position="490"/>
    </location>
</feature>
<feature type="compositionally biased region" description="Low complexity" evidence="1">
    <location>
        <begin position="429"/>
        <end position="451"/>
    </location>
</feature>
<evidence type="ECO:0000313" key="3">
    <source>
        <dbReference type="Proteomes" id="UP000586827"/>
    </source>
</evidence>
<protein>
    <submittedName>
        <fullName evidence="2">Uncharacterized protein</fullName>
    </submittedName>
</protein>
<feature type="region of interest" description="Disordered" evidence="1">
    <location>
        <begin position="199"/>
        <end position="237"/>
    </location>
</feature>
<dbReference type="AlphaFoldDB" id="A0A849BSC8"/>
<reference evidence="2 3" key="1">
    <citation type="submission" date="2020-05" db="EMBL/GenBank/DDBJ databases">
        <title>MicrobeNet Type strains.</title>
        <authorList>
            <person name="Nicholson A.C."/>
        </authorList>
    </citation>
    <scope>NUCLEOTIDE SEQUENCE [LARGE SCALE GENOMIC DNA]</scope>
    <source>
        <strain evidence="2 3">JCM 3224</strain>
    </source>
</reference>
<name>A0A849BSC8_9NOCA</name>
<feature type="region of interest" description="Disordered" evidence="1">
    <location>
        <begin position="810"/>
        <end position="839"/>
    </location>
</feature>
<feature type="compositionally biased region" description="Polar residues" evidence="1">
    <location>
        <begin position="462"/>
        <end position="471"/>
    </location>
</feature>
<gene>
    <name evidence="2" type="ORF">HLB23_06300</name>
</gene>
<evidence type="ECO:0000256" key="1">
    <source>
        <dbReference type="SAM" id="MobiDB-lite"/>
    </source>
</evidence>
<feature type="compositionally biased region" description="Acidic residues" evidence="1">
    <location>
        <begin position="326"/>
        <end position="344"/>
    </location>
</feature>
<dbReference type="Proteomes" id="UP000586827">
    <property type="component" value="Unassembled WGS sequence"/>
</dbReference>
<dbReference type="RefSeq" id="WP_067526534.1">
    <property type="nucleotide sequence ID" value="NZ_JABELX010000003.1"/>
</dbReference>
<feature type="compositionally biased region" description="Gly residues" evidence="1">
    <location>
        <begin position="296"/>
        <end position="307"/>
    </location>
</feature>